<feature type="domain" description="PucR C-terminal helix-turn-helix" evidence="1">
    <location>
        <begin position="237"/>
        <end position="285"/>
    </location>
</feature>
<sequence>MIDSLRSLYPNSRLTHHPIEEASMITFPYQHQWLSIPKKDLSEKEQQLLQVVFLDSKQAAPSNDRHPWYGFLFLKKTLPLTNGNFRVIQFILENDTPDSHRERKDWLKSLSHMFNEVADAFFVEPGYALLIEKETEHFYHLTELEGILKTLETEHNIKAKAFAGTFFTLSDGFPRFFQEEKQMFLTSQQRLTVNTVVALPQLALTYLTEKAIEDSLIMQVFKKKLSLDEDMALIISALWKHQGNISSTAKELFMHRNTLQYRIDKFYDQTNLSLKNMDDLVLAYLLVH</sequence>
<dbReference type="SUPFAM" id="SSF46689">
    <property type="entry name" value="Homeodomain-like"/>
    <property type="match status" value="1"/>
</dbReference>
<accession>A0AAE9XGH2</accession>
<evidence type="ECO:0000259" key="1">
    <source>
        <dbReference type="Pfam" id="PF13556"/>
    </source>
</evidence>
<dbReference type="Proteomes" id="UP001179600">
    <property type="component" value="Chromosome"/>
</dbReference>
<evidence type="ECO:0000313" key="3">
    <source>
        <dbReference type="Proteomes" id="UP001179600"/>
    </source>
</evidence>
<gene>
    <name evidence="2" type="ORF">PML95_03300</name>
</gene>
<dbReference type="InterPro" id="IPR042070">
    <property type="entry name" value="PucR_C-HTH_sf"/>
</dbReference>
<dbReference type="InterPro" id="IPR009057">
    <property type="entry name" value="Homeodomain-like_sf"/>
</dbReference>
<dbReference type="EMBL" id="CP116507">
    <property type="protein sequence ID" value="WCG23281.1"/>
    <property type="molecule type" value="Genomic_DNA"/>
</dbReference>
<dbReference type="PANTHER" id="PTHR33744">
    <property type="entry name" value="CARBOHYDRATE DIACID REGULATOR"/>
    <property type="match status" value="1"/>
</dbReference>
<dbReference type="Pfam" id="PF13556">
    <property type="entry name" value="HTH_30"/>
    <property type="match status" value="1"/>
</dbReference>
<evidence type="ECO:0000313" key="2">
    <source>
        <dbReference type="EMBL" id="WCG23281.1"/>
    </source>
</evidence>
<organism evidence="2 3">
    <name type="scientific">Vagococcus lutrae</name>
    <dbReference type="NCBI Taxonomy" id="81947"/>
    <lineage>
        <taxon>Bacteria</taxon>
        <taxon>Bacillati</taxon>
        <taxon>Bacillota</taxon>
        <taxon>Bacilli</taxon>
        <taxon>Lactobacillales</taxon>
        <taxon>Enterococcaceae</taxon>
        <taxon>Vagococcus</taxon>
    </lineage>
</organism>
<dbReference type="PANTHER" id="PTHR33744:SF15">
    <property type="entry name" value="CARBOHYDRATE DIACID REGULATOR"/>
    <property type="match status" value="1"/>
</dbReference>
<protein>
    <submittedName>
        <fullName evidence="2">Helix-turn-helix domain-containing protein</fullName>
    </submittedName>
</protein>
<dbReference type="RefSeq" id="WP_248848318.1">
    <property type="nucleotide sequence ID" value="NZ_CP097017.1"/>
</dbReference>
<dbReference type="AlphaFoldDB" id="A0AAE9XGH2"/>
<name>A0AAE9XGH2_9ENTE</name>
<reference evidence="2" key="1">
    <citation type="submission" date="2023-01" db="EMBL/GenBank/DDBJ databases">
        <title>Oxazolidinone resistance genes in florfenicol resistant enterococci from beef cattle and veal calves at slaughter.</title>
        <authorList>
            <person name="Biggel M."/>
        </authorList>
    </citation>
    <scope>NUCLEOTIDE SEQUENCE</scope>
    <source>
        <strain evidence="2">K204-1</strain>
    </source>
</reference>
<proteinExistence type="predicted"/>
<dbReference type="InterPro" id="IPR025736">
    <property type="entry name" value="PucR_C-HTH_dom"/>
</dbReference>
<dbReference type="Gene3D" id="1.10.10.2840">
    <property type="entry name" value="PucR C-terminal helix-turn-helix domain"/>
    <property type="match status" value="1"/>
</dbReference>
<dbReference type="GeneID" id="72385176"/>
<dbReference type="InterPro" id="IPR051448">
    <property type="entry name" value="CdaR-like_regulators"/>
</dbReference>